<dbReference type="AlphaFoldDB" id="M4B9M4"/>
<dbReference type="HOGENOM" id="CLU_1613942_0_0_1"/>
<name>M4B9M4_HYAAE</name>
<dbReference type="InParanoid" id="M4B9M4"/>
<evidence type="ECO:0000313" key="2">
    <source>
        <dbReference type="Proteomes" id="UP000011713"/>
    </source>
</evidence>
<evidence type="ECO:0000313" key="1">
    <source>
        <dbReference type="EnsemblProtists" id="HpaP802984"/>
    </source>
</evidence>
<proteinExistence type="predicted"/>
<dbReference type="Proteomes" id="UP000011713">
    <property type="component" value="Unassembled WGS sequence"/>
</dbReference>
<organism evidence="1 2">
    <name type="scientific">Hyaloperonospora arabidopsidis (strain Emoy2)</name>
    <name type="common">Downy mildew agent</name>
    <name type="synonym">Peronospora arabidopsidis</name>
    <dbReference type="NCBI Taxonomy" id="559515"/>
    <lineage>
        <taxon>Eukaryota</taxon>
        <taxon>Sar</taxon>
        <taxon>Stramenopiles</taxon>
        <taxon>Oomycota</taxon>
        <taxon>Peronosporomycetes</taxon>
        <taxon>Peronosporales</taxon>
        <taxon>Peronosporaceae</taxon>
        <taxon>Hyaloperonospora</taxon>
    </lineage>
</organism>
<keyword evidence="2" id="KW-1185">Reference proteome</keyword>
<reference evidence="2" key="1">
    <citation type="journal article" date="2010" name="Science">
        <title>Signatures of adaptation to obligate biotrophy in the Hyaloperonospora arabidopsidis genome.</title>
        <authorList>
            <person name="Baxter L."/>
            <person name="Tripathy S."/>
            <person name="Ishaque N."/>
            <person name="Boot N."/>
            <person name="Cabral A."/>
            <person name="Kemen E."/>
            <person name="Thines M."/>
            <person name="Ah-Fong A."/>
            <person name="Anderson R."/>
            <person name="Badejoko W."/>
            <person name="Bittner-Eddy P."/>
            <person name="Boore J.L."/>
            <person name="Chibucos M.C."/>
            <person name="Coates M."/>
            <person name="Dehal P."/>
            <person name="Delehaunty K."/>
            <person name="Dong S."/>
            <person name="Downton P."/>
            <person name="Dumas B."/>
            <person name="Fabro G."/>
            <person name="Fronick C."/>
            <person name="Fuerstenberg S.I."/>
            <person name="Fulton L."/>
            <person name="Gaulin E."/>
            <person name="Govers F."/>
            <person name="Hughes L."/>
            <person name="Humphray S."/>
            <person name="Jiang R.H."/>
            <person name="Judelson H."/>
            <person name="Kamoun S."/>
            <person name="Kyung K."/>
            <person name="Meijer H."/>
            <person name="Minx P."/>
            <person name="Morris P."/>
            <person name="Nelson J."/>
            <person name="Phuntumart V."/>
            <person name="Qutob D."/>
            <person name="Rehmany A."/>
            <person name="Rougon-Cardoso A."/>
            <person name="Ryden P."/>
            <person name="Torto-Alalibo T."/>
            <person name="Studholme D."/>
            <person name="Wang Y."/>
            <person name="Win J."/>
            <person name="Wood J."/>
            <person name="Clifton S.W."/>
            <person name="Rogers J."/>
            <person name="Van den Ackerveken G."/>
            <person name="Jones J.D."/>
            <person name="McDowell J.M."/>
            <person name="Beynon J."/>
            <person name="Tyler B.M."/>
        </authorList>
    </citation>
    <scope>NUCLEOTIDE SEQUENCE [LARGE SCALE GENOMIC DNA]</scope>
    <source>
        <strain evidence="2">Emoy2</strain>
    </source>
</reference>
<dbReference type="VEuPathDB" id="FungiDB:HpaG802984"/>
<evidence type="ECO:0008006" key="3">
    <source>
        <dbReference type="Google" id="ProtNLM"/>
    </source>
</evidence>
<dbReference type="EnsemblProtists" id="HpaT802984">
    <property type="protein sequence ID" value="HpaP802984"/>
    <property type="gene ID" value="HpaG802984"/>
</dbReference>
<protein>
    <recommendedName>
        <fullName evidence="3">RxLR effector candidate protein</fullName>
    </recommendedName>
</protein>
<dbReference type="EMBL" id="JH598031">
    <property type="status" value="NOT_ANNOTATED_CDS"/>
    <property type="molecule type" value="Genomic_DNA"/>
</dbReference>
<accession>M4B9M4</accession>
<sequence length="165" mass="19558">MLRGQYGLHWFVEGSIPQLDIFCSIERRTVITAFRKWGLVFEAHPQRHQFPWSVPDVTPIGYRVALDQLNLYHAGRTEDKSCRKILACRCREDTIDYLFWVCPCAVALWSKLVRHWIEERETRQRTQQFLEACASRQVQAIPKHRAGTVKERFQDDVVEAERVWK</sequence>
<reference evidence="1" key="2">
    <citation type="submission" date="2015-06" db="UniProtKB">
        <authorList>
            <consortium name="EnsemblProtists"/>
        </authorList>
    </citation>
    <scope>IDENTIFICATION</scope>
    <source>
        <strain evidence="1">Emoy2</strain>
    </source>
</reference>